<dbReference type="PROSITE" id="PS51257">
    <property type="entry name" value="PROKAR_LIPOPROTEIN"/>
    <property type="match status" value="1"/>
</dbReference>
<keyword evidence="9" id="KW-0282">Flagellum</keyword>
<keyword evidence="10" id="KW-1185">Reference proteome</keyword>
<comment type="similarity">
    <text evidence="2 7">Belongs to the FlgH family.</text>
</comment>
<protein>
    <recommendedName>
        <fullName evidence="7">Flagellar L-ring protein</fullName>
    </recommendedName>
    <alternativeName>
        <fullName evidence="7">Basal body L-ring protein</fullName>
    </alternativeName>
</protein>
<gene>
    <name evidence="7" type="primary">flgH</name>
    <name evidence="9" type="ORF">EV663_10564</name>
</gene>
<comment type="subunit">
    <text evidence="7">The basal body constitutes a major portion of the flagellar organelle and consists of four rings (L,P,S, and M) mounted on a central rod.</text>
</comment>
<dbReference type="Pfam" id="PF02107">
    <property type="entry name" value="FlgH"/>
    <property type="match status" value="1"/>
</dbReference>
<keyword evidence="9" id="KW-0966">Cell projection</keyword>
<sequence length="215" mass="22612">MRYAFLLSSVLLCACSQQVQDRASDTYAPVFPAAPAATPEGLSTGAIFRGGKGGLFATDRRAAEVGDVLTVELTEDFAARKSQDASTAKTDSFSIDLPGPFDDAASLQSGTDQNFAGSGSASQSNSLRGRVSVNVVRKYPGGILAIMGQKKLTLNNGDEYIRLSGLVREADIGADNVIPSDRIANAEIKYIGAGQIADAGQQGWLREIMNTVSPF</sequence>
<dbReference type="PANTHER" id="PTHR34933:SF1">
    <property type="entry name" value="FLAGELLAR L-RING PROTEIN"/>
    <property type="match status" value="1"/>
</dbReference>
<dbReference type="PRINTS" id="PR01008">
    <property type="entry name" value="FLGLRINGFLGH"/>
</dbReference>
<keyword evidence="7" id="KW-0449">Lipoprotein</keyword>
<evidence type="ECO:0000256" key="4">
    <source>
        <dbReference type="ARBA" id="ARBA00023136"/>
    </source>
</evidence>
<accession>A0A4V2SW74</accession>
<dbReference type="GO" id="GO:0009279">
    <property type="term" value="C:cell outer membrane"/>
    <property type="evidence" value="ECO:0007669"/>
    <property type="project" value="UniProtKB-SubCell"/>
</dbReference>
<keyword evidence="4 7" id="KW-0472">Membrane</keyword>
<dbReference type="AlphaFoldDB" id="A0A4V2SW74"/>
<evidence type="ECO:0000256" key="3">
    <source>
        <dbReference type="ARBA" id="ARBA00022729"/>
    </source>
</evidence>
<evidence type="ECO:0000313" key="9">
    <source>
        <dbReference type="EMBL" id="TCP61346.1"/>
    </source>
</evidence>
<keyword evidence="6 7" id="KW-0998">Cell outer membrane</keyword>
<comment type="caution">
    <text evidence="9">The sequence shown here is derived from an EMBL/GenBank/DDBJ whole genome shotgun (WGS) entry which is preliminary data.</text>
</comment>
<dbReference type="GO" id="GO:0003774">
    <property type="term" value="F:cytoskeletal motor activity"/>
    <property type="evidence" value="ECO:0007669"/>
    <property type="project" value="InterPro"/>
</dbReference>
<keyword evidence="5 7" id="KW-0975">Bacterial flagellum</keyword>
<comment type="subcellular location">
    <subcellularLocation>
        <location evidence="7">Cell outer membrane</location>
        <topology evidence="7">Lipid-anchor</topology>
    </subcellularLocation>
    <subcellularLocation>
        <location evidence="7">Bacterial flagellum basal body</location>
    </subcellularLocation>
</comment>
<dbReference type="RefSeq" id="WP_132951131.1">
    <property type="nucleotide sequence ID" value="NZ_SLXU01000005.1"/>
</dbReference>
<evidence type="ECO:0000313" key="10">
    <source>
        <dbReference type="Proteomes" id="UP000295050"/>
    </source>
</evidence>
<evidence type="ECO:0000256" key="5">
    <source>
        <dbReference type="ARBA" id="ARBA00023143"/>
    </source>
</evidence>
<proteinExistence type="inferred from homology"/>
<comment type="function">
    <text evidence="1 7">Assembles around the rod to form the L-ring and probably protects the motor/basal body from shearing forces during rotation.</text>
</comment>
<dbReference type="EMBL" id="SLXU01000005">
    <property type="protein sequence ID" value="TCP61346.1"/>
    <property type="molecule type" value="Genomic_DNA"/>
</dbReference>
<dbReference type="GO" id="GO:0071973">
    <property type="term" value="P:bacterial-type flagellum-dependent cell motility"/>
    <property type="evidence" value="ECO:0007669"/>
    <property type="project" value="InterPro"/>
</dbReference>
<dbReference type="GO" id="GO:0009427">
    <property type="term" value="C:bacterial-type flagellum basal body, distal rod, L ring"/>
    <property type="evidence" value="ECO:0007669"/>
    <property type="project" value="InterPro"/>
</dbReference>
<dbReference type="OrthoDB" id="9789227at2"/>
<evidence type="ECO:0000256" key="2">
    <source>
        <dbReference type="ARBA" id="ARBA00006929"/>
    </source>
</evidence>
<dbReference type="PANTHER" id="PTHR34933">
    <property type="entry name" value="FLAGELLAR L-RING PROTEIN"/>
    <property type="match status" value="1"/>
</dbReference>
<evidence type="ECO:0000256" key="1">
    <source>
        <dbReference type="ARBA" id="ARBA00002591"/>
    </source>
</evidence>
<dbReference type="InterPro" id="IPR000527">
    <property type="entry name" value="Flag_Lring"/>
</dbReference>
<keyword evidence="3 7" id="KW-0732">Signal</keyword>
<organism evidence="9 10">
    <name type="scientific">Rhodovulum bhavnagarense</name>
    <dbReference type="NCBI Taxonomy" id="992286"/>
    <lineage>
        <taxon>Bacteria</taxon>
        <taxon>Pseudomonadati</taxon>
        <taxon>Pseudomonadota</taxon>
        <taxon>Alphaproteobacteria</taxon>
        <taxon>Rhodobacterales</taxon>
        <taxon>Paracoccaceae</taxon>
        <taxon>Rhodovulum</taxon>
    </lineage>
</organism>
<name>A0A4V2SW74_9RHOB</name>
<feature type="region of interest" description="Disordered" evidence="8">
    <location>
        <begin position="106"/>
        <end position="125"/>
    </location>
</feature>
<evidence type="ECO:0000256" key="6">
    <source>
        <dbReference type="ARBA" id="ARBA00023237"/>
    </source>
</evidence>
<evidence type="ECO:0000256" key="8">
    <source>
        <dbReference type="SAM" id="MobiDB-lite"/>
    </source>
</evidence>
<dbReference type="Proteomes" id="UP000295050">
    <property type="component" value="Unassembled WGS sequence"/>
</dbReference>
<evidence type="ECO:0000256" key="7">
    <source>
        <dbReference type="HAMAP-Rule" id="MF_00415"/>
    </source>
</evidence>
<dbReference type="HAMAP" id="MF_00415">
    <property type="entry name" value="FlgH"/>
    <property type="match status" value="1"/>
</dbReference>
<keyword evidence="9" id="KW-0969">Cilium</keyword>
<reference evidence="9 10" key="1">
    <citation type="submission" date="2019-03" db="EMBL/GenBank/DDBJ databases">
        <title>Genomic Encyclopedia of Type Strains, Phase IV (KMG-IV): sequencing the most valuable type-strain genomes for metagenomic binning, comparative biology and taxonomic classification.</title>
        <authorList>
            <person name="Goeker M."/>
        </authorList>
    </citation>
    <scope>NUCLEOTIDE SEQUENCE [LARGE SCALE GENOMIC DNA]</scope>
    <source>
        <strain evidence="9 10">DSM 24766</strain>
    </source>
</reference>